<feature type="chain" id="PRO_5029888126" description="Peptidase metallopeptidase domain-containing protein" evidence="13">
    <location>
        <begin position="24"/>
        <end position="371"/>
    </location>
</feature>
<keyword evidence="2" id="KW-0645">Protease</keyword>
<dbReference type="Proteomes" id="UP000594263">
    <property type="component" value="Unplaced"/>
</dbReference>
<protein>
    <recommendedName>
        <fullName evidence="14">Peptidase metallopeptidase domain-containing protein</fullName>
    </recommendedName>
</protein>
<feature type="binding site" evidence="11">
    <location>
        <position position="218"/>
    </location>
    <ligand>
        <name>Ca(2+)</name>
        <dbReference type="ChEBI" id="CHEBI:29108"/>
        <label>2</label>
    </ligand>
</feature>
<dbReference type="PANTHER" id="PTHR10201">
    <property type="entry name" value="MATRIX METALLOPROTEINASE"/>
    <property type="match status" value="1"/>
</dbReference>
<proteinExistence type="inferred from homology"/>
<evidence type="ECO:0000259" key="14">
    <source>
        <dbReference type="SMART" id="SM00235"/>
    </source>
</evidence>
<dbReference type="InterPro" id="IPR036365">
    <property type="entry name" value="PGBD-like_sf"/>
</dbReference>
<dbReference type="GO" id="GO:0030198">
    <property type="term" value="P:extracellular matrix organization"/>
    <property type="evidence" value="ECO:0007669"/>
    <property type="project" value="TreeGrafter"/>
</dbReference>
<evidence type="ECO:0000256" key="12">
    <source>
        <dbReference type="PIRSR" id="PIRSR621190-5"/>
    </source>
</evidence>
<dbReference type="SMART" id="SM00235">
    <property type="entry name" value="ZnMc"/>
    <property type="match status" value="1"/>
</dbReference>
<dbReference type="CDD" id="cd04278">
    <property type="entry name" value="ZnMc_MMP"/>
    <property type="match status" value="1"/>
</dbReference>
<sequence>MKLSALAIFFLAFTLSSQTSSFAFPNPHFFPNFTSIPPTLLPNITNTTWNAFRQFAGGRPGQRFQGLSSLKKYFNNFGYFNSTLDAKSFNFTDEFDDMLENAIRTYQKNFNLNVTGELDESTLNKIVQPRCGNADVINGTSSMTKRAASSGSIHATAHYTFFQNMPRWPANRRDLTYAFLAENNLTETAKRVFDRAFDRWAEVIPMTFTRTESYRQADIRIGFYSGDHGDGEPFDGVLGTLAHAFSPTSGHFHLDGAEYWVVEGDVSTSAVSSAVDLESVAVHEIGHLLGLGHSSVEEAIMFPTIASGTRKVVLASDDVEGVQVLYGANPSYNGTTTSTDENRETSGSGGRFGPILGFWVILGLSLSFLLI</sequence>
<dbReference type="InterPro" id="IPR006026">
    <property type="entry name" value="Peptidase_Metallo"/>
</dbReference>
<feature type="short sequence motif" description="Cysteine switch" evidence="12">
    <location>
        <begin position="129"/>
        <end position="136"/>
    </location>
</feature>
<feature type="domain" description="Peptidase metallopeptidase" evidence="14">
    <location>
        <begin position="164"/>
        <end position="328"/>
    </location>
</feature>
<dbReference type="Pfam" id="PF00413">
    <property type="entry name" value="Peptidase_M10"/>
    <property type="match status" value="1"/>
</dbReference>
<comment type="cofactor">
    <cofactor evidence="11">
        <name>Ca(2+)</name>
        <dbReference type="ChEBI" id="CHEBI:29108"/>
    </cofactor>
    <text evidence="11">Can bind about 5 Ca(2+) ions per subunit.</text>
</comment>
<dbReference type="Gramene" id="Kaladp0071s0163.1.v1.1">
    <property type="protein sequence ID" value="Kaladp0071s0163.1.v1.1.CDS.1"/>
    <property type="gene ID" value="Kaladp0071s0163.v1.1"/>
</dbReference>
<evidence type="ECO:0000256" key="6">
    <source>
        <dbReference type="ARBA" id="ARBA00022833"/>
    </source>
</evidence>
<feature type="binding site" evidence="11">
    <location>
        <position position="236"/>
    </location>
    <ligand>
        <name>Ca(2+)</name>
        <dbReference type="ChEBI" id="CHEBI:29108"/>
        <label>3</label>
    </ligand>
</feature>
<comment type="cofactor">
    <cofactor evidence="11">
        <name>Zn(2+)</name>
        <dbReference type="ChEBI" id="CHEBI:29105"/>
    </cofactor>
    <text evidence="11">Binds 2 Zn(2+) ions per subunit.</text>
</comment>
<dbReference type="PRINTS" id="PR00138">
    <property type="entry name" value="MATRIXIN"/>
</dbReference>
<dbReference type="GO" id="GO:0004222">
    <property type="term" value="F:metalloendopeptidase activity"/>
    <property type="evidence" value="ECO:0007669"/>
    <property type="project" value="InterPro"/>
</dbReference>
<feature type="binding site" evidence="11">
    <location>
        <position position="258"/>
    </location>
    <ligand>
        <name>Ca(2+)</name>
        <dbReference type="ChEBI" id="CHEBI:29108"/>
        <label>3</label>
    </ligand>
</feature>
<dbReference type="EnsemblPlants" id="Kaladp0071s0163.1.v1.1">
    <property type="protein sequence ID" value="Kaladp0071s0163.1.v1.1.CDS.1"/>
    <property type="gene ID" value="Kaladp0071s0163.v1.1"/>
</dbReference>
<keyword evidence="8" id="KW-0865">Zymogen</keyword>
<feature type="binding site" evidence="11">
    <location>
        <position position="283"/>
    </location>
    <ligand>
        <name>Zn(2+)</name>
        <dbReference type="ChEBI" id="CHEBI:29105"/>
        <label>2</label>
        <note>catalytic</note>
    </ligand>
</feature>
<feature type="binding site" evidence="11">
    <location>
        <position position="228"/>
    </location>
    <ligand>
        <name>Zn(2+)</name>
        <dbReference type="ChEBI" id="CHEBI:29105"/>
        <label>1</label>
    </ligand>
</feature>
<feature type="signal peptide" evidence="13">
    <location>
        <begin position="1"/>
        <end position="23"/>
    </location>
</feature>
<dbReference type="GO" id="GO:0030574">
    <property type="term" value="P:collagen catabolic process"/>
    <property type="evidence" value="ECO:0007669"/>
    <property type="project" value="TreeGrafter"/>
</dbReference>
<dbReference type="Pfam" id="PF01471">
    <property type="entry name" value="PG_binding_1"/>
    <property type="match status" value="1"/>
</dbReference>
<evidence type="ECO:0000256" key="1">
    <source>
        <dbReference type="ARBA" id="ARBA00009614"/>
    </source>
</evidence>
<evidence type="ECO:0000256" key="3">
    <source>
        <dbReference type="ARBA" id="ARBA00022723"/>
    </source>
</evidence>
<feature type="binding site" evidence="11">
    <location>
        <position position="258"/>
    </location>
    <ligand>
        <name>Ca(2+)</name>
        <dbReference type="ChEBI" id="CHEBI:29108"/>
        <label>1</label>
    </ligand>
</feature>
<feature type="active site" evidence="10">
    <location>
        <position position="284"/>
    </location>
</feature>
<keyword evidence="6 11" id="KW-0862">Zinc</keyword>
<dbReference type="SUPFAM" id="SSF55486">
    <property type="entry name" value="Metalloproteases ('zincins'), catalytic domain"/>
    <property type="match status" value="1"/>
</dbReference>
<evidence type="ECO:0000256" key="2">
    <source>
        <dbReference type="ARBA" id="ARBA00022670"/>
    </source>
</evidence>
<dbReference type="PANTHER" id="PTHR10201:SF272">
    <property type="entry name" value="METALLOENDOPROTEINASE 5-MMP"/>
    <property type="match status" value="1"/>
</dbReference>
<organism evidence="15 16">
    <name type="scientific">Kalanchoe fedtschenkoi</name>
    <name type="common">Lavender scallops</name>
    <name type="synonym">South American air plant</name>
    <dbReference type="NCBI Taxonomy" id="63787"/>
    <lineage>
        <taxon>Eukaryota</taxon>
        <taxon>Viridiplantae</taxon>
        <taxon>Streptophyta</taxon>
        <taxon>Embryophyta</taxon>
        <taxon>Tracheophyta</taxon>
        <taxon>Spermatophyta</taxon>
        <taxon>Magnoliopsida</taxon>
        <taxon>eudicotyledons</taxon>
        <taxon>Gunneridae</taxon>
        <taxon>Pentapetalae</taxon>
        <taxon>Saxifragales</taxon>
        <taxon>Crassulaceae</taxon>
        <taxon>Kalanchoe</taxon>
    </lineage>
</organism>
<keyword evidence="3 11" id="KW-0479">Metal-binding</keyword>
<evidence type="ECO:0000256" key="10">
    <source>
        <dbReference type="PIRSR" id="PIRSR621190-1"/>
    </source>
</evidence>
<evidence type="ECO:0000256" key="5">
    <source>
        <dbReference type="ARBA" id="ARBA00022801"/>
    </source>
</evidence>
<evidence type="ECO:0000256" key="8">
    <source>
        <dbReference type="ARBA" id="ARBA00023145"/>
    </source>
</evidence>
<comment type="similarity">
    <text evidence="1">Belongs to the peptidase M10A family. Matrix metalloproteinases (MMPs) subfamily.</text>
</comment>
<evidence type="ECO:0000256" key="9">
    <source>
        <dbReference type="ARBA" id="ARBA00023180"/>
    </source>
</evidence>
<dbReference type="Gene3D" id="3.40.390.10">
    <property type="entry name" value="Collagenase (Catalytic Domain)"/>
    <property type="match status" value="1"/>
</dbReference>
<feature type="binding site" evidence="11">
    <location>
        <position position="293"/>
    </location>
    <ligand>
        <name>Zn(2+)</name>
        <dbReference type="ChEBI" id="CHEBI:29105"/>
        <label>2</label>
        <note>catalytic</note>
    </ligand>
</feature>
<dbReference type="AlphaFoldDB" id="A0A7N0ULY8"/>
<feature type="binding site" evidence="11">
    <location>
        <position position="230"/>
    </location>
    <ligand>
        <name>Zn(2+)</name>
        <dbReference type="ChEBI" id="CHEBI:29105"/>
        <label>1</label>
    </ligand>
</feature>
<accession>A0A7N0ULY8</accession>
<keyword evidence="16" id="KW-1185">Reference proteome</keyword>
<evidence type="ECO:0000256" key="4">
    <source>
        <dbReference type="ARBA" id="ARBA00022729"/>
    </source>
</evidence>
<dbReference type="InterPro" id="IPR024079">
    <property type="entry name" value="MetalloPept_cat_dom_sf"/>
</dbReference>
<feature type="binding site" description="in inhibited form" evidence="11">
    <location>
        <position position="131"/>
    </location>
    <ligand>
        <name>Zn(2+)</name>
        <dbReference type="ChEBI" id="CHEBI:29105"/>
        <label>2</label>
        <note>catalytic</note>
    </ligand>
</feature>
<feature type="binding site" evidence="11">
    <location>
        <position position="243"/>
    </location>
    <ligand>
        <name>Zn(2+)</name>
        <dbReference type="ChEBI" id="CHEBI:29105"/>
        <label>1</label>
    </ligand>
</feature>
<keyword evidence="5" id="KW-0378">Hydrolase</keyword>
<evidence type="ECO:0000256" key="13">
    <source>
        <dbReference type="SAM" id="SignalP"/>
    </source>
</evidence>
<keyword evidence="11" id="KW-0106">Calcium</keyword>
<keyword evidence="7" id="KW-0482">Metalloprotease</keyword>
<dbReference type="InterPro" id="IPR002477">
    <property type="entry name" value="Peptidoglycan-bd-like"/>
</dbReference>
<dbReference type="GO" id="GO:0031012">
    <property type="term" value="C:extracellular matrix"/>
    <property type="evidence" value="ECO:0007669"/>
    <property type="project" value="InterPro"/>
</dbReference>
<dbReference type="SUPFAM" id="SSF47090">
    <property type="entry name" value="PGBD-like"/>
    <property type="match status" value="1"/>
</dbReference>
<dbReference type="FunFam" id="3.40.390.10:FF:000018">
    <property type="entry name" value="Metalloendoproteinase 1"/>
    <property type="match status" value="1"/>
</dbReference>
<feature type="binding site" evidence="11">
    <location>
        <position position="301"/>
    </location>
    <ligand>
        <name>Zn(2+)</name>
        <dbReference type="ChEBI" id="CHEBI:29105"/>
        <label>2</label>
        <note>catalytic</note>
    </ligand>
</feature>
<evidence type="ECO:0000313" key="15">
    <source>
        <dbReference type="EnsemblPlants" id="Kaladp0071s0163.1.v1.1.CDS.1"/>
    </source>
</evidence>
<feature type="binding site" evidence="11">
    <location>
        <position position="235"/>
    </location>
    <ligand>
        <name>Ca(2+)</name>
        <dbReference type="ChEBI" id="CHEBI:29108"/>
        <label>3</label>
    </ligand>
</feature>
<dbReference type="InterPro" id="IPR033739">
    <property type="entry name" value="M10A_MMP"/>
</dbReference>
<feature type="binding site" evidence="11">
    <location>
        <position position="253"/>
    </location>
    <ligand>
        <name>Zn(2+)</name>
        <dbReference type="ChEBI" id="CHEBI:29105"/>
        <label>1</label>
    </ligand>
</feature>
<evidence type="ECO:0000256" key="7">
    <source>
        <dbReference type="ARBA" id="ARBA00023049"/>
    </source>
</evidence>
<dbReference type="InterPro" id="IPR001818">
    <property type="entry name" value="Pept_M10_metallopeptidase"/>
</dbReference>
<keyword evidence="9" id="KW-0325">Glycoprotein</keyword>
<dbReference type="OMA" id="HIVRPRC"/>
<feature type="binding site" evidence="11">
    <location>
        <position position="255"/>
    </location>
    <ligand>
        <name>Ca(2+)</name>
        <dbReference type="ChEBI" id="CHEBI:29108"/>
        <label>3</label>
    </ligand>
</feature>
<name>A0A7N0ULY8_KALFE</name>
<dbReference type="GO" id="GO:0006508">
    <property type="term" value="P:proteolysis"/>
    <property type="evidence" value="ECO:0007669"/>
    <property type="project" value="UniProtKB-KW"/>
</dbReference>
<keyword evidence="4 13" id="KW-0732">Signal</keyword>
<feature type="binding site" evidence="11">
    <location>
        <position position="287"/>
    </location>
    <ligand>
        <name>Zn(2+)</name>
        <dbReference type="ChEBI" id="CHEBI:29105"/>
        <label>2</label>
        <note>catalytic</note>
    </ligand>
</feature>
<evidence type="ECO:0000256" key="11">
    <source>
        <dbReference type="PIRSR" id="PIRSR621190-2"/>
    </source>
</evidence>
<evidence type="ECO:0000313" key="16">
    <source>
        <dbReference type="Proteomes" id="UP000594263"/>
    </source>
</evidence>
<reference evidence="15" key="1">
    <citation type="submission" date="2021-01" db="UniProtKB">
        <authorList>
            <consortium name="EnsemblPlants"/>
        </authorList>
    </citation>
    <scope>IDENTIFICATION</scope>
</reference>
<dbReference type="InterPro" id="IPR021190">
    <property type="entry name" value="Pept_M10A"/>
</dbReference>
<dbReference type="GO" id="GO:0008270">
    <property type="term" value="F:zinc ion binding"/>
    <property type="evidence" value="ECO:0007669"/>
    <property type="project" value="InterPro"/>
</dbReference>